<dbReference type="PANTHER" id="PTHR41252">
    <property type="entry name" value="BLR2505 PROTEIN"/>
    <property type="match status" value="1"/>
</dbReference>
<dbReference type="OrthoDB" id="10264449at2759"/>
<evidence type="ECO:0000313" key="1">
    <source>
        <dbReference type="EMBL" id="PMD34992.1"/>
    </source>
</evidence>
<dbReference type="SUPFAM" id="SSF54427">
    <property type="entry name" value="NTF2-like"/>
    <property type="match status" value="1"/>
</dbReference>
<evidence type="ECO:0000313" key="2">
    <source>
        <dbReference type="Proteomes" id="UP000235786"/>
    </source>
</evidence>
<sequence length="138" mass="15494">MPFTLNHTHLTSFLGPCAQGEWEPFLSALDPNVHWVIADPSPNGEYPLGVYNVESWKEKIRAPLAKVLATPIKMVVDEVDIIDLKAIVECSGYATQKNGKPYNNKFCWIFIFDEETGKVVKIREYINTALVREVAGGQ</sequence>
<proteinExistence type="predicted"/>
<evidence type="ECO:0008006" key="3">
    <source>
        <dbReference type="Google" id="ProtNLM"/>
    </source>
</evidence>
<dbReference type="InterPro" id="IPR032710">
    <property type="entry name" value="NTF2-like_dom_sf"/>
</dbReference>
<gene>
    <name evidence="1" type="ORF">L207DRAFT_570580</name>
</gene>
<dbReference type="PANTHER" id="PTHR41252:SF1">
    <property type="entry name" value="BLR2505 PROTEIN"/>
    <property type="match status" value="1"/>
</dbReference>
<accession>A0A2J6R8Z4</accession>
<organism evidence="1 2">
    <name type="scientific">Hyaloscypha variabilis (strain UAMH 11265 / GT02V1 / F)</name>
    <name type="common">Meliniomyces variabilis</name>
    <dbReference type="NCBI Taxonomy" id="1149755"/>
    <lineage>
        <taxon>Eukaryota</taxon>
        <taxon>Fungi</taxon>
        <taxon>Dikarya</taxon>
        <taxon>Ascomycota</taxon>
        <taxon>Pezizomycotina</taxon>
        <taxon>Leotiomycetes</taxon>
        <taxon>Helotiales</taxon>
        <taxon>Hyaloscyphaceae</taxon>
        <taxon>Hyaloscypha</taxon>
        <taxon>Hyaloscypha variabilis</taxon>
    </lineage>
</organism>
<name>A0A2J6R8Z4_HYAVF</name>
<dbReference type="Gene3D" id="3.10.450.50">
    <property type="match status" value="1"/>
</dbReference>
<protein>
    <recommendedName>
        <fullName evidence="3">SnoaL-like domain-containing protein</fullName>
    </recommendedName>
</protein>
<dbReference type="Proteomes" id="UP000235786">
    <property type="component" value="Unassembled WGS sequence"/>
</dbReference>
<dbReference type="EMBL" id="KZ613953">
    <property type="protein sequence ID" value="PMD34992.1"/>
    <property type="molecule type" value="Genomic_DNA"/>
</dbReference>
<keyword evidence="2" id="KW-1185">Reference proteome</keyword>
<dbReference type="AlphaFoldDB" id="A0A2J6R8Z4"/>
<reference evidence="1 2" key="1">
    <citation type="submission" date="2016-04" db="EMBL/GenBank/DDBJ databases">
        <title>A degradative enzymes factory behind the ericoid mycorrhizal symbiosis.</title>
        <authorList>
            <consortium name="DOE Joint Genome Institute"/>
            <person name="Martino E."/>
            <person name="Morin E."/>
            <person name="Grelet G."/>
            <person name="Kuo A."/>
            <person name="Kohler A."/>
            <person name="Daghino S."/>
            <person name="Barry K."/>
            <person name="Choi C."/>
            <person name="Cichocki N."/>
            <person name="Clum A."/>
            <person name="Copeland A."/>
            <person name="Hainaut M."/>
            <person name="Haridas S."/>
            <person name="Labutti K."/>
            <person name="Lindquist E."/>
            <person name="Lipzen A."/>
            <person name="Khouja H.-R."/>
            <person name="Murat C."/>
            <person name="Ohm R."/>
            <person name="Olson A."/>
            <person name="Spatafora J."/>
            <person name="Veneault-Fourrey C."/>
            <person name="Henrissat B."/>
            <person name="Grigoriev I."/>
            <person name="Martin F."/>
            <person name="Perotto S."/>
        </authorList>
    </citation>
    <scope>NUCLEOTIDE SEQUENCE [LARGE SCALE GENOMIC DNA]</scope>
    <source>
        <strain evidence="1 2">F</strain>
    </source>
</reference>